<name>A0A6A6Y2H5_9PEZI</name>
<gene>
    <name evidence="2 4" type="ORF">BDZ99DRAFT_179077</name>
</gene>
<dbReference type="RefSeq" id="XP_033569975.1">
    <property type="nucleotide sequence ID" value="XM_033713036.1"/>
</dbReference>
<keyword evidence="3" id="KW-1185">Reference proteome</keyword>
<evidence type="ECO:0000313" key="2">
    <source>
        <dbReference type="EMBL" id="KAF2803011.1"/>
    </source>
</evidence>
<dbReference type="Proteomes" id="UP000504636">
    <property type="component" value="Unplaced"/>
</dbReference>
<accession>A0A6A6Y2H5</accession>
<dbReference type="AlphaFoldDB" id="A0A6A6Y2H5"/>
<evidence type="ECO:0000313" key="3">
    <source>
        <dbReference type="Proteomes" id="UP000504636"/>
    </source>
</evidence>
<organism evidence="2">
    <name type="scientific">Mytilinidion resinicola</name>
    <dbReference type="NCBI Taxonomy" id="574789"/>
    <lineage>
        <taxon>Eukaryota</taxon>
        <taxon>Fungi</taxon>
        <taxon>Dikarya</taxon>
        <taxon>Ascomycota</taxon>
        <taxon>Pezizomycotina</taxon>
        <taxon>Dothideomycetes</taxon>
        <taxon>Pleosporomycetidae</taxon>
        <taxon>Mytilinidiales</taxon>
        <taxon>Mytilinidiaceae</taxon>
        <taxon>Mytilinidion</taxon>
    </lineage>
</organism>
<protein>
    <submittedName>
        <fullName evidence="2 4">Uncharacterized protein</fullName>
    </submittedName>
</protein>
<reference evidence="4" key="2">
    <citation type="submission" date="2020-04" db="EMBL/GenBank/DDBJ databases">
        <authorList>
            <consortium name="NCBI Genome Project"/>
        </authorList>
    </citation>
    <scope>NUCLEOTIDE SEQUENCE</scope>
    <source>
        <strain evidence="4">CBS 304.34</strain>
    </source>
</reference>
<feature type="region of interest" description="Disordered" evidence="1">
    <location>
        <begin position="123"/>
        <end position="151"/>
    </location>
</feature>
<proteinExistence type="predicted"/>
<evidence type="ECO:0000256" key="1">
    <source>
        <dbReference type="SAM" id="MobiDB-lite"/>
    </source>
</evidence>
<feature type="compositionally biased region" description="Basic and acidic residues" evidence="1">
    <location>
        <begin position="139"/>
        <end position="151"/>
    </location>
</feature>
<evidence type="ECO:0000313" key="4">
    <source>
        <dbReference type="RefSeq" id="XP_033569975.1"/>
    </source>
</evidence>
<reference evidence="4" key="3">
    <citation type="submission" date="2025-04" db="UniProtKB">
        <authorList>
            <consortium name="RefSeq"/>
        </authorList>
    </citation>
    <scope>IDENTIFICATION</scope>
    <source>
        <strain evidence="4">CBS 304.34</strain>
    </source>
</reference>
<reference evidence="2 4" key="1">
    <citation type="journal article" date="2020" name="Stud. Mycol.">
        <title>101 Dothideomycetes genomes: a test case for predicting lifestyles and emergence of pathogens.</title>
        <authorList>
            <person name="Haridas S."/>
            <person name="Albert R."/>
            <person name="Binder M."/>
            <person name="Bloem J."/>
            <person name="Labutti K."/>
            <person name="Salamov A."/>
            <person name="Andreopoulos B."/>
            <person name="Baker S."/>
            <person name="Barry K."/>
            <person name="Bills G."/>
            <person name="Bluhm B."/>
            <person name="Cannon C."/>
            <person name="Castanera R."/>
            <person name="Culley D."/>
            <person name="Daum C."/>
            <person name="Ezra D."/>
            <person name="Gonzalez J."/>
            <person name="Henrissat B."/>
            <person name="Kuo A."/>
            <person name="Liang C."/>
            <person name="Lipzen A."/>
            <person name="Lutzoni F."/>
            <person name="Magnuson J."/>
            <person name="Mondo S."/>
            <person name="Nolan M."/>
            <person name="Ohm R."/>
            <person name="Pangilinan J."/>
            <person name="Park H.-J."/>
            <person name="Ramirez L."/>
            <person name="Alfaro M."/>
            <person name="Sun H."/>
            <person name="Tritt A."/>
            <person name="Yoshinaga Y."/>
            <person name="Zwiers L.-H."/>
            <person name="Turgeon B."/>
            <person name="Goodwin S."/>
            <person name="Spatafora J."/>
            <person name="Crous P."/>
            <person name="Grigoriev I."/>
        </authorList>
    </citation>
    <scope>NUCLEOTIDE SEQUENCE</scope>
    <source>
        <strain evidence="2 4">CBS 304.34</strain>
    </source>
</reference>
<dbReference type="GeneID" id="54453929"/>
<sequence length="151" mass="17985">MTAEDFVEWFFILWHCSTPKGGKSLNYHRITDNFDIGNRRRRGIATLVWPKPSRVPMRRSTLFASSSEVPAGLSSSLGPWPALPWRERRWRRLLLQEFRLLLAQPRPSDGHWRHRLRRKQHLHPRRLHLHRPSPRCRPIRGEDLAKARLPQ</sequence>
<dbReference type="EMBL" id="MU003720">
    <property type="protein sequence ID" value="KAF2803011.1"/>
    <property type="molecule type" value="Genomic_DNA"/>
</dbReference>
<feature type="compositionally biased region" description="Basic residues" evidence="1">
    <location>
        <begin position="123"/>
        <end position="138"/>
    </location>
</feature>